<dbReference type="RefSeq" id="XP_020116344.1">
    <property type="nucleotide sequence ID" value="XM_020263361.1"/>
</dbReference>
<proteinExistence type="predicted"/>
<protein>
    <submittedName>
        <fullName evidence="1">Uncharacterized protein</fullName>
    </submittedName>
</protein>
<comment type="caution">
    <text evidence="1">The sequence shown here is derived from an EMBL/GenBank/DDBJ whole genome shotgun (WGS) entry which is preliminary data.</text>
</comment>
<dbReference type="EMBL" id="LFMY01000015">
    <property type="protein sequence ID" value="OKL56223.1"/>
    <property type="molecule type" value="Genomic_DNA"/>
</dbReference>
<dbReference type="Proteomes" id="UP000214365">
    <property type="component" value="Unassembled WGS sequence"/>
</dbReference>
<dbReference type="AlphaFoldDB" id="A0A1Q5Q7N7"/>
<dbReference type="OrthoDB" id="4368739at2759"/>
<evidence type="ECO:0000313" key="1">
    <source>
        <dbReference type="EMBL" id="OKL56223.1"/>
    </source>
</evidence>
<gene>
    <name evidence="1" type="ORF">UA08_08469</name>
</gene>
<organism evidence="1 2">
    <name type="scientific">Talaromyces atroroseus</name>
    <dbReference type="NCBI Taxonomy" id="1441469"/>
    <lineage>
        <taxon>Eukaryota</taxon>
        <taxon>Fungi</taxon>
        <taxon>Dikarya</taxon>
        <taxon>Ascomycota</taxon>
        <taxon>Pezizomycotina</taxon>
        <taxon>Eurotiomycetes</taxon>
        <taxon>Eurotiomycetidae</taxon>
        <taxon>Eurotiales</taxon>
        <taxon>Trichocomaceae</taxon>
        <taxon>Talaromyces</taxon>
        <taxon>Talaromyces sect. Trachyspermi</taxon>
    </lineage>
</organism>
<name>A0A1Q5Q7N7_TALAT</name>
<accession>A0A1Q5Q7N7</accession>
<evidence type="ECO:0000313" key="2">
    <source>
        <dbReference type="Proteomes" id="UP000214365"/>
    </source>
</evidence>
<dbReference type="GeneID" id="31008225"/>
<reference evidence="1 2" key="1">
    <citation type="submission" date="2015-06" db="EMBL/GenBank/DDBJ databases">
        <title>Talaromyces atroroseus IBT 11181 draft genome.</title>
        <authorList>
            <person name="Rasmussen K.B."/>
            <person name="Rasmussen S."/>
            <person name="Petersen B."/>
            <person name="Sicheritz-Ponten T."/>
            <person name="Mortensen U.H."/>
            <person name="Thrane U."/>
        </authorList>
    </citation>
    <scope>NUCLEOTIDE SEQUENCE [LARGE SCALE GENOMIC DNA]</scope>
    <source>
        <strain evidence="1 2">IBT 11181</strain>
    </source>
</reference>
<sequence length="210" mass="24461">MITFRTESSNRFVLGAFKDLRLSLWKLGDCPKMRWGTDNDNASWFARISLFINLGDLHANQEMRTQFITLVEEFRGSNMEVSTFYILANENDTRAFEYAYNTHSATRSPQLGYASLGWGPPAGGGLNSWIEGDTQTSTHKSVTITSWSSQAGRTEWQNEYSIRAQTDYNRLGYLIDWLRIIAQRVETQFWVLEKKDPEIWQWEIKRNKPR</sequence>
<keyword evidence="2" id="KW-1185">Reference proteome</keyword>